<dbReference type="EMBL" id="BK015095">
    <property type="protein sequence ID" value="DAD90854.1"/>
    <property type="molecule type" value="Genomic_DNA"/>
</dbReference>
<organism evidence="1">
    <name type="scientific">Podoviridae sp. ct0dB2</name>
    <dbReference type="NCBI Taxonomy" id="2826535"/>
    <lineage>
        <taxon>Viruses</taxon>
        <taxon>Duplodnaviria</taxon>
        <taxon>Heunggongvirae</taxon>
        <taxon>Uroviricota</taxon>
        <taxon>Caudoviricetes</taxon>
    </lineage>
</organism>
<reference evidence="1" key="1">
    <citation type="journal article" date="2021" name="Proc. Natl. Acad. Sci. U.S.A.">
        <title>A Catalog of Tens of Thousands of Viruses from Human Metagenomes Reveals Hidden Associations with Chronic Diseases.</title>
        <authorList>
            <person name="Tisza M.J."/>
            <person name="Buck C.B."/>
        </authorList>
    </citation>
    <scope>NUCLEOTIDE SEQUENCE</scope>
    <source>
        <strain evidence="1">Ct0dB2</strain>
    </source>
</reference>
<sequence>MDSRYNAVKTVPQSALKVIDFGKLKGKYDISPQWRWEILTETYGMCGIGWRFEIVSTQQVPVEETKETMLYVLVNLYIKDGDEWSEPIPGYGGDFLIYKDKNGFHGNDEAFKMAVTDALGTAAKMIGVGADVYRGLQDTKINAAAEKERKEKEFDPHNAYGIVLKMASEYGVSAEQVAQQATKMFGMCVIDNITRDQMSMLYDWVKGYEVDNK</sequence>
<protein>
    <submittedName>
        <fullName evidence="1">Rad52/22 family double-strand break repair protein</fullName>
    </submittedName>
</protein>
<proteinExistence type="predicted"/>
<evidence type="ECO:0000313" key="1">
    <source>
        <dbReference type="EMBL" id="DAD90854.1"/>
    </source>
</evidence>
<accession>A0A8S5N831</accession>
<name>A0A8S5N831_9CAUD</name>